<dbReference type="EMBL" id="JAAKZX010000041">
    <property type="protein sequence ID" value="NGO43523.1"/>
    <property type="molecule type" value="Genomic_DNA"/>
</dbReference>
<dbReference type="Pfam" id="PF14759">
    <property type="entry name" value="Reductase_C"/>
    <property type="match status" value="1"/>
</dbReference>
<feature type="domain" description="Reductase C-terminal" evidence="6">
    <location>
        <begin position="322"/>
        <end position="392"/>
    </location>
</feature>
<dbReference type="InterPro" id="IPR016156">
    <property type="entry name" value="FAD/NAD-linked_Rdtase_dimer_sf"/>
</dbReference>
<dbReference type="SUPFAM" id="SSF55424">
    <property type="entry name" value="FAD/NAD-linked reductases, dimerisation (C-terminal) domain"/>
    <property type="match status" value="1"/>
</dbReference>
<evidence type="ECO:0000313" key="8">
    <source>
        <dbReference type="Proteomes" id="UP001518140"/>
    </source>
</evidence>
<proteinExistence type="predicted"/>
<dbReference type="Proteomes" id="UP001518140">
    <property type="component" value="Unassembled WGS sequence"/>
</dbReference>
<keyword evidence="2" id="KW-0285">Flavoprotein</keyword>
<dbReference type="PANTHER" id="PTHR43557:SF2">
    <property type="entry name" value="RIESKE DOMAIN-CONTAINING PROTEIN-RELATED"/>
    <property type="match status" value="1"/>
</dbReference>
<organism evidence="7 8">
    <name type="scientific">Streptomyces ureilyticus</name>
    <dbReference type="NCBI Taxonomy" id="1775131"/>
    <lineage>
        <taxon>Bacteria</taxon>
        <taxon>Bacillati</taxon>
        <taxon>Actinomycetota</taxon>
        <taxon>Actinomycetes</taxon>
        <taxon>Kitasatosporales</taxon>
        <taxon>Streptomycetaceae</taxon>
        <taxon>Streptomyces</taxon>
    </lineage>
</organism>
<evidence type="ECO:0000256" key="1">
    <source>
        <dbReference type="ARBA" id="ARBA00001974"/>
    </source>
</evidence>
<reference evidence="7 8" key="1">
    <citation type="submission" date="2020-02" db="EMBL/GenBank/DDBJ databases">
        <title>Whole-genome analyses of novel actinobacteria.</title>
        <authorList>
            <person name="Sahin N."/>
            <person name="Tokatli A."/>
        </authorList>
    </citation>
    <scope>NUCLEOTIDE SEQUENCE [LARGE SCALE GENOMIC DNA]</scope>
    <source>
        <strain evidence="7 8">YC419</strain>
    </source>
</reference>
<feature type="domain" description="FAD/NAD(P)-binding" evidence="5">
    <location>
        <begin position="2"/>
        <end position="303"/>
    </location>
</feature>
<dbReference type="SUPFAM" id="SSF51905">
    <property type="entry name" value="FAD/NAD(P)-binding domain"/>
    <property type="match status" value="2"/>
</dbReference>
<dbReference type="RefSeq" id="WP_165340134.1">
    <property type="nucleotide sequence ID" value="NZ_JAAKZX010000041.1"/>
</dbReference>
<dbReference type="Gene3D" id="3.50.50.60">
    <property type="entry name" value="FAD/NAD(P)-binding domain"/>
    <property type="match status" value="2"/>
</dbReference>
<name>A0ABX0DTD4_9ACTN</name>
<evidence type="ECO:0000256" key="2">
    <source>
        <dbReference type="ARBA" id="ARBA00022630"/>
    </source>
</evidence>
<sequence length="402" mass="42127">MTVLIIGASVAGVRTAQALRQGGFQERITLVGEERHQPYDKPALSKEVLAPDRAGEPPVLLTKQEADERGIELMLGVKAVGLDLTERRVATDGGERLPFDRLVLATGVTPRTLPGTGDLSGVHTLRTADDAWALRAELDRSPRVVVIGAGFIGAEFAAAARARGLDVCVVEAQPIPMAHLFGERVGRMLAGIHAMNGVAVEAGVGFSSFTDDGRGRVTGVVLADGRTLPADLVVVGIGARPATDWLESSGLDLANGVACDSWLRVTGVGVGAVYAAGDIAHRYHPMCGKSLRIEHWTNAGEHGEIVAADILGQQAPRAQVPYVWSDQYGQRIQIVGRPAEGRLSALRGGIEDSGMTAVYADEAGRAVGALVVDDPRTFMSCRKAVASGAQVSDLGLGLLEAA</sequence>
<dbReference type="InterPro" id="IPR050446">
    <property type="entry name" value="FAD-oxidoreductase/Apoptosis"/>
</dbReference>
<evidence type="ECO:0000259" key="6">
    <source>
        <dbReference type="Pfam" id="PF14759"/>
    </source>
</evidence>
<dbReference type="PANTHER" id="PTHR43557">
    <property type="entry name" value="APOPTOSIS-INDUCING FACTOR 1"/>
    <property type="match status" value="1"/>
</dbReference>
<keyword evidence="3" id="KW-0274">FAD</keyword>
<dbReference type="PRINTS" id="PR00368">
    <property type="entry name" value="FADPNR"/>
</dbReference>
<keyword evidence="8" id="KW-1185">Reference proteome</keyword>
<gene>
    <name evidence="7" type="ORF">G6048_15590</name>
</gene>
<evidence type="ECO:0000256" key="4">
    <source>
        <dbReference type="ARBA" id="ARBA00023002"/>
    </source>
</evidence>
<accession>A0ABX0DTD4</accession>
<dbReference type="InterPro" id="IPR028202">
    <property type="entry name" value="Reductase_C"/>
</dbReference>
<evidence type="ECO:0000313" key="7">
    <source>
        <dbReference type="EMBL" id="NGO43523.1"/>
    </source>
</evidence>
<protein>
    <submittedName>
        <fullName evidence="7">Oxidoreductase</fullName>
    </submittedName>
</protein>
<dbReference type="InterPro" id="IPR036188">
    <property type="entry name" value="FAD/NAD-bd_sf"/>
</dbReference>
<dbReference type="Pfam" id="PF07992">
    <property type="entry name" value="Pyr_redox_2"/>
    <property type="match status" value="1"/>
</dbReference>
<dbReference type="PRINTS" id="PR00411">
    <property type="entry name" value="PNDRDTASEI"/>
</dbReference>
<evidence type="ECO:0000256" key="3">
    <source>
        <dbReference type="ARBA" id="ARBA00022827"/>
    </source>
</evidence>
<evidence type="ECO:0000259" key="5">
    <source>
        <dbReference type="Pfam" id="PF07992"/>
    </source>
</evidence>
<keyword evidence="4" id="KW-0560">Oxidoreductase</keyword>
<dbReference type="Gene3D" id="3.30.390.30">
    <property type="match status" value="1"/>
</dbReference>
<comment type="caution">
    <text evidence="7">The sequence shown here is derived from an EMBL/GenBank/DDBJ whole genome shotgun (WGS) entry which is preliminary data.</text>
</comment>
<comment type="cofactor">
    <cofactor evidence="1">
        <name>FAD</name>
        <dbReference type="ChEBI" id="CHEBI:57692"/>
    </cofactor>
</comment>
<dbReference type="InterPro" id="IPR023753">
    <property type="entry name" value="FAD/NAD-binding_dom"/>
</dbReference>